<dbReference type="Proteomes" id="UP001302126">
    <property type="component" value="Unassembled WGS sequence"/>
</dbReference>
<dbReference type="InterPro" id="IPR006598">
    <property type="entry name" value="CAP10"/>
</dbReference>
<keyword evidence="1" id="KW-1133">Transmembrane helix</keyword>
<gene>
    <name evidence="3" type="ORF">QBC35DRAFT_419124</name>
</gene>
<proteinExistence type="predicted"/>
<dbReference type="SMART" id="SM00672">
    <property type="entry name" value="CAP10"/>
    <property type="match status" value="1"/>
</dbReference>
<feature type="transmembrane region" description="Helical" evidence="1">
    <location>
        <begin position="92"/>
        <end position="112"/>
    </location>
</feature>
<reference evidence="3" key="2">
    <citation type="submission" date="2023-05" db="EMBL/GenBank/DDBJ databases">
        <authorList>
            <consortium name="Lawrence Berkeley National Laboratory"/>
            <person name="Steindorff A."/>
            <person name="Hensen N."/>
            <person name="Bonometti L."/>
            <person name="Westerberg I."/>
            <person name="Brannstrom I.O."/>
            <person name="Guillou S."/>
            <person name="Cros-Aarteil S."/>
            <person name="Calhoun S."/>
            <person name="Haridas S."/>
            <person name="Kuo A."/>
            <person name="Mondo S."/>
            <person name="Pangilinan J."/>
            <person name="Riley R."/>
            <person name="Labutti K."/>
            <person name="Andreopoulos B."/>
            <person name="Lipzen A."/>
            <person name="Chen C."/>
            <person name="Yanf M."/>
            <person name="Daum C."/>
            <person name="Ng V."/>
            <person name="Clum A."/>
            <person name="Ohm R."/>
            <person name="Martin F."/>
            <person name="Silar P."/>
            <person name="Natvig D."/>
            <person name="Lalanne C."/>
            <person name="Gautier V."/>
            <person name="Ament-Velasquez S.L."/>
            <person name="Kruys A."/>
            <person name="Hutchinson M.I."/>
            <person name="Powell A.J."/>
            <person name="Barry K."/>
            <person name="Miller A.N."/>
            <person name="Grigoriev I.V."/>
            <person name="Debuchy R."/>
            <person name="Gladieux P."/>
            <person name="Thoren M.H."/>
            <person name="Johannesson H."/>
        </authorList>
    </citation>
    <scope>NUCLEOTIDE SEQUENCE</scope>
    <source>
        <strain evidence="3">PSN309</strain>
    </source>
</reference>
<keyword evidence="1" id="KW-0472">Membrane</keyword>
<feature type="transmembrane region" description="Helical" evidence="1">
    <location>
        <begin position="229"/>
        <end position="250"/>
    </location>
</feature>
<keyword evidence="4" id="KW-1185">Reference proteome</keyword>
<dbReference type="PANTHER" id="PTHR12203:SF61">
    <property type="entry name" value="CAPSULE PROTEIN"/>
    <property type="match status" value="1"/>
</dbReference>
<feature type="transmembrane region" description="Helical" evidence="1">
    <location>
        <begin position="257"/>
        <end position="277"/>
    </location>
</feature>
<dbReference type="Pfam" id="PF05686">
    <property type="entry name" value="Glyco_transf_90"/>
    <property type="match status" value="1"/>
</dbReference>
<dbReference type="EMBL" id="MU864557">
    <property type="protein sequence ID" value="KAK4183338.1"/>
    <property type="molecule type" value="Genomic_DNA"/>
</dbReference>
<keyword evidence="1" id="KW-0812">Transmembrane</keyword>
<evidence type="ECO:0000256" key="1">
    <source>
        <dbReference type="SAM" id="Phobius"/>
    </source>
</evidence>
<accession>A0AAN7ADM6</accession>
<feature type="transmembrane region" description="Helical" evidence="1">
    <location>
        <begin position="132"/>
        <end position="155"/>
    </location>
</feature>
<reference evidence="3" key="1">
    <citation type="journal article" date="2023" name="Mol. Phylogenet. Evol.">
        <title>Genome-scale phylogeny and comparative genomics of the fungal order Sordariales.</title>
        <authorList>
            <person name="Hensen N."/>
            <person name="Bonometti L."/>
            <person name="Westerberg I."/>
            <person name="Brannstrom I.O."/>
            <person name="Guillou S."/>
            <person name="Cros-Aarteil S."/>
            <person name="Calhoun S."/>
            <person name="Haridas S."/>
            <person name="Kuo A."/>
            <person name="Mondo S."/>
            <person name="Pangilinan J."/>
            <person name="Riley R."/>
            <person name="LaButti K."/>
            <person name="Andreopoulos B."/>
            <person name="Lipzen A."/>
            <person name="Chen C."/>
            <person name="Yan M."/>
            <person name="Daum C."/>
            <person name="Ng V."/>
            <person name="Clum A."/>
            <person name="Steindorff A."/>
            <person name="Ohm R.A."/>
            <person name="Martin F."/>
            <person name="Silar P."/>
            <person name="Natvig D.O."/>
            <person name="Lalanne C."/>
            <person name="Gautier V."/>
            <person name="Ament-Velasquez S.L."/>
            <person name="Kruys A."/>
            <person name="Hutchinson M.I."/>
            <person name="Powell A.J."/>
            <person name="Barry K."/>
            <person name="Miller A.N."/>
            <person name="Grigoriev I.V."/>
            <person name="Debuchy R."/>
            <person name="Gladieux P."/>
            <person name="Hiltunen Thoren M."/>
            <person name="Johannesson H."/>
        </authorList>
    </citation>
    <scope>NUCLEOTIDE SEQUENCE</scope>
    <source>
        <strain evidence="3">PSN309</strain>
    </source>
</reference>
<feature type="transmembrane region" description="Helical" evidence="1">
    <location>
        <begin position="67"/>
        <end position="86"/>
    </location>
</feature>
<dbReference type="InterPro" id="IPR051091">
    <property type="entry name" value="O-Glucosyltr/Glycosyltrsf_90"/>
</dbReference>
<organism evidence="3 4">
    <name type="scientific">Podospora australis</name>
    <dbReference type="NCBI Taxonomy" id="1536484"/>
    <lineage>
        <taxon>Eukaryota</taxon>
        <taxon>Fungi</taxon>
        <taxon>Dikarya</taxon>
        <taxon>Ascomycota</taxon>
        <taxon>Pezizomycotina</taxon>
        <taxon>Sordariomycetes</taxon>
        <taxon>Sordariomycetidae</taxon>
        <taxon>Sordariales</taxon>
        <taxon>Podosporaceae</taxon>
        <taxon>Podospora</taxon>
    </lineage>
</organism>
<protein>
    <submittedName>
        <fullName evidence="3">Beta-1,2-xylosyltransferase</fullName>
    </submittedName>
</protein>
<evidence type="ECO:0000259" key="2">
    <source>
        <dbReference type="SMART" id="SM00672"/>
    </source>
</evidence>
<dbReference type="PANTHER" id="PTHR12203">
    <property type="entry name" value="KDEL LYS-ASP-GLU-LEU CONTAINING - RELATED"/>
    <property type="match status" value="1"/>
</dbReference>
<comment type="caution">
    <text evidence="3">The sequence shown here is derived from an EMBL/GenBank/DDBJ whole genome shotgun (WGS) entry which is preliminary data.</text>
</comment>
<feature type="transmembrane region" description="Helical" evidence="1">
    <location>
        <begin position="198"/>
        <end position="217"/>
    </location>
</feature>
<feature type="domain" description="Glycosyl transferase CAP10" evidence="2">
    <location>
        <begin position="569"/>
        <end position="844"/>
    </location>
</feature>
<evidence type="ECO:0000313" key="3">
    <source>
        <dbReference type="EMBL" id="KAK4183338.1"/>
    </source>
</evidence>
<feature type="transmembrane region" description="Helical" evidence="1">
    <location>
        <begin position="12"/>
        <end position="32"/>
    </location>
</feature>
<evidence type="ECO:0000313" key="4">
    <source>
        <dbReference type="Proteomes" id="UP001302126"/>
    </source>
</evidence>
<dbReference type="AlphaFoldDB" id="A0AAN7ADM6"/>
<feature type="transmembrane region" description="Helical" evidence="1">
    <location>
        <begin position="161"/>
        <end position="177"/>
    </location>
</feature>
<feature type="transmembrane region" description="Helical" evidence="1">
    <location>
        <begin position="314"/>
        <end position="332"/>
    </location>
</feature>
<sequence>MRYVLTLARHLDPIAAAAGGAAICVLIIHLLSALQTELLSETLSWIILPTILFFEDRGRFDHRNSPNGGGSSLALWTVALCIALASCYRAEVGDIGLIPALTPLFLLAENYLRPGLKSGKSSSRGWYSPSSLAHTVWATCLVAVFAIFAALDFSLVDLAKSIIPALALLVSFTAFIPRSTTSQGLVFQPRWIHVDMQYAVIPLSLRVVVILTVSLGIETFVYGPPELSLSLHILVLATFKALFWYLLIVITQGGHTSWSIGTVISSFGIISSISPFIQPSEFQAASGVIASLFTLIQLTQIVPQGIKGRGWLRLLLLPSLGAYTANVIYLVISGRYASSNFGAAGEHPVESLIHHAKGDFERLLQRQSQNYTQADTEYRRRYGISPPPGFEDWYRFARDQNSPIIDDFDMIHDAIRPFFQLSGSQFLTMMTAARQTPGSNLWICGFSGTTAKTSCNHATSNFDRHFTLLINTIMAKVPRESFLPSVTFLFNQLDEPRVLLESWWLDAGNKTDFRMRDLREQPVKQEVINPRICGPTFNPSSHSYTEVQTYGIPFVTTISREKDLCKNPAHADINGLFVSPVSFSLFEGLVPVLSTGAPSTMADILFPSPAYIEKDFVYNEKHDIPWSKKKKNMYWAGSNTGGMGTANSKWETFHRQRFVALAQDLGAKKHAYKYLRQQKETGMVETWHTRFLNGRLYDVAFTRIFACKPKRTCRAERDFFRTKTWANRDAALNSRLVFDIDGNGISGRFYKLLASRSLPLKQTLLKEWHDERLIPWVHYIPVSQGMEEVPELVTWLTRTETGQKRAEEMAEQGREWYFKAFREVDFAVYFYRLILELARLQDPKREAGVVT</sequence>
<name>A0AAN7ADM6_9PEZI</name>